<dbReference type="GO" id="GO:0009307">
    <property type="term" value="P:DNA restriction-modification system"/>
    <property type="evidence" value="ECO:0007669"/>
    <property type="project" value="UniProtKB-KW"/>
</dbReference>
<accession>A0A0F9ZZ56</accession>
<keyword evidence="3" id="KW-0238">DNA-binding</keyword>
<dbReference type="Gene3D" id="3.90.220.20">
    <property type="entry name" value="DNA methylase specificity domains"/>
    <property type="match status" value="2"/>
</dbReference>
<reference evidence="5 6" key="1">
    <citation type="journal article" date="2015" name="Nature">
        <title>rRNA introns, odd ribosomes, and small enigmatic genomes across a large radiation of phyla.</title>
        <authorList>
            <person name="Brown C.T."/>
            <person name="Hug L.A."/>
            <person name="Thomas B.C."/>
            <person name="Sharon I."/>
            <person name="Castelle C.J."/>
            <person name="Singh A."/>
            <person name="Wilkins M.J."/>
            <person name="Williams K.H."/>
            <person name="Banfield J.F."/>
        </authorList>
    </citation>
    <scope>NUCLEOTIDE SEQUENCE [LARGE SCALE GENOMIC DNA]</scope>
</reference>
<dbReference type="GO" id="GO:0003677">
    <property type="term" value="F:DNA binding"/>
    <property type="evidence" value="ECO:0007669"/>
    <property type="project" value="UniProtKB-KW"/>
</dbReference>
<evidence type="ECO:0000259" key="4">
    <source>
        <dbReference type="Pfam" id="PF01420"/>
    </source>
</evidence>
<name>A0A0F9ZZ56_9BACT</name>
<sequence length="388" mass="43648">MMPNWTSKKLGDVVTTHNGAWGVEDNSGTAVLRSTNFNSNGTISWDQVAYRSIPQNKVVSLGLKPNDILIEKSGGSPAQPVGRVVFFEKKQKDNIIYGNFISKFQVKDSEIVPKYLFYYLHHFYKSGDINKYQSQTTGIRNLQLKDYLNIAVPKFAKSAQEMIVERLDAIRKSQELCDTQIQKTEELFESTRETIYSSCPKWEFKKINEIATVVMGQSPKGETYNTTGDGLPLINGPVEFGIDQLSETHITKYTNRPTKVCQKGDLILCVRGSTTGRTNIAVCEACIGRGVASIRVKGRFIQSLLNYYFASKRDYLFSIGSGSTFPNINLDQIVSLKIATPPDVVQQRIVEKLDAILESKKMLIMQKDLLKELFDSVLYKSMNGEIDN</sequence>
<evidence type="ECO:0000313" key="6">
    <source>
        <dbReference type="Proteomes" id="UP000034778"/>
    </source>
</evidence>
<organism evidence="5 6">
    <name type="scientific">Candidatus Woesebacteria bacterium GW2011_GWB1_33_22</name>
    <dbReference type="NCBI Taxonomy" id="1618566"/>
    <lineage>
        <taxon>Bacteria</taxon>
        <taxon>Candidatus Woeseibacteriota</taxon>
    </lineage>
</organism>
<dbReference type="Proteomes" id="UP000034778">
    <property type="component" value="Unassembled WGS sequence"/>
</dbReference>
<dbReference type="Pfam" id="PF01420">
    <property type="entry name" value="Methylase_S"/>
    <property type="match status" value="2"/>
</dbReference>
<evidence type="ECO:0000256" key="2">
    <source>
        <dbReference type="ARBA" id="ARBA00022747"/>
    </source>
</evidence>
<dbReference type="EMBL" id="LBOW01000010">
    <property type="protein sequence ID" value="KKP44231.1"/>
    <property type="molecule type" value="Genomic_DNA"/>
</dbReference>
<dbReference type="SUPFAM" id="SSF116734">
    <property type="entry name" value="DNA methylase specificity domain"/>
    <property type="match status" value="2"/>
</dbReference>
<comment type="similarity">
    <text evidence="1">Belongs to the type-I restriction system S methylase family.</text>
</comment>
<keyword evidence="2" id="KW-0680">Restriction system</keyword>
<evidence type="ECO:0000313" key="5">
    <source>
        <dbReference type="EMBL" id="KKP44231.1"/>
    </source>
</evidence>
<protein>
    <recommendedName>
        <fullName evidence="4">Type I restriction modification DNA specificity domain-containing protein</fullName>
    </recommendedName>
</protein>
<dbReference type="PANTHER" id="PTHR30408">
    <property type="entry name" value="TYPE-1 RESTRICTION ENZYME ECOKI SPECIFICITY PROTEIN"/>
    <property type="match status" value="1"/>
</dbReference>
<dbReference type="PATRIC" id="fig|1618566.3.peg.782"/>
<dbReference type="STRING" id="1618566.UR35_C0010G0023"/>
<comment type="caution">
    <text evidence="5">The sequence shown here is derived from an EMBL/GenBank/DDBJ whole genome shotgun (WGS) entry which is preliminary data.</text>
</comment>
<proteinExistence type="inferred from homology"/>
<evidence type="ECO:0000256" key="3">
    <source>
        <dbReference type="ARBA" id="ARBA00023125"/>
    </source>
</evidence>
<dbReference type="PANTHER" id="PTHR30408:SF12">
    <property type="entry name" value="TYPE I RESTRICTION ENZYME MJAVIII SPECIFICITY SUBUNIT"/>
    <property type="match status" value="1"/>
</dbReference>
<dbReference type="InterPro" id="IPR044946">
    <property type="entry name" value="Restrct_endonuc_typeI_TRD_sf"/>
</dbReference>
<feature type="domain" description="Type I restriction modification DNA specificity" evidence="4">
    <location>
        <begin position="4"/>
        <end position="182"/>
    </location>
</feature>
<feature type="domain" description="Type I restriction modification DNA specificity" evidence="4">
    <location>
        <begin position="201"/>
        <end position="358"/>
    </location>
</feature>
<dbReference type="CDD" id="cd17496">
    <property type="entry name" value="RMtype1_S_BliBORF2384P-TRD1-CR1_like"/>
    <property type="match status" value="1"/>
</dbReference>
<dbReference type="AlphaFoldDB" id="A0A0F9ZZ56"/>
<evidence type="ECO:0000256" key="1">
    <source>
        <dbReference type="ARBA" id="ARBA00010923"/>
    </source>
</evidence>
<gene>
    <name evidence="5" type="ORF">UR35_C0010G0023</name>
</gene>
<dbReference type="InterPro" id="IPR052021">
    <property type="entry name" value="Type-I_RS_S_subunit"/>
</dbReference>
<dbReference type="InterPro" id="IPR000055">
    <property type="entry name" value="Restrct_endonuc_typeI_TRD"/>
</dbReference>